<dbReference type="EMBL" id="QICL01000023">
    <property type="protein sequence ID" value="PXV61958.1"/>
    <property type="molecule type" value="Genomic_DNA"/>
</dbReference>
<keyword evidence="2" id="KW-1185">Reference proteome</keyword>
<organism evidence="1 2">
    <name type="scientific">Dysgonomonas alginatilytica</name>
    <dbReference type="NCBI Taxonomy" id="1605892"/>
    <lineage>
        <taxon>Bacteria</taxon>
        <taxon>Pseudomonadati</taxon>
        <taxon>Bacteroidota</taxon>
        <taxon>Bacteroidia</taxon>
        <taxon>Bacteroidales</taxon>
        <taxon>Dysgonomonadaceae</taxon>
        <taxon>Dysgonomonas</taxon>
    </lineage>
</organism>
<evidence type="ECO:0000313" key="2">
    <source>
        <dbReference type="Proteomes" id="UP000247973"/>
    </source>
</evidence>
<sequence length="43" mass="4820">MYLLTESILGLVVYSNLIVCYEIKFAELLTALVSKTAIDSYAF</sequence>
<reference evidence="1 2" key="1">
    <citation type="submission" date="2018-03" db="EMBL/GenBank/DDBJ databases">
        <title>Genomic Encyclopedia of Archaeal and Bacterial Type Strains, Phase II (KMG-II): from individual species to whole genera.</title>
        <authorList>
            <person name="Goeker M."/>
        </authorList>
    </citation>
    <scope>NUCLEOTIDE SEQUENCE [LARGE SCALE GENOMIC DNA]</scope>
    <source>
        <strain evidence="1 2">DSM 100214</strain>
    </source>
</reference>
<accession>A0A2V3PN64</accession>
<evidence type="ECO:0000313" key="1">
    <source>
        <dbReference type="EMBL" id="PXV61958.1"/>
    </source>
</evidence>
<protein>
    <submittedName>
        <fullName evidence="1">Uncharacterized protein</fullName>
    </submittedName>
</protein>
<dbReference type="AlphaFoldDB" id="A0A2V3PN64"/>
<dbReference type="Proteomes" id="UP000247973">
    <property type="component" value="Unassembled WGS sequence"/>
</dbReference>
<comment type="caution">
    <text evidence="1">The sequence shown here is derived from an EMBL/GenBank/DDBJ whole genome shotgun (WGS) entry which is preliminary data.</text>
</comment>
<name>A0A2V3PN64_9BACT</name>
<proteinExistence type="predicted"/>
<gene>
    <name evidence="1" type="ORF">CLV62_1231</name>
</gene>